<accession>A0A1C7MSZ1</accession>
<proteinExistence type="predicted"/>
<dbReference type="AlphaFoldDB" id="A0A1C7MSZ1"/>
<protein>
    <submittedName>
        <fullName evidence="2">Uncharacterized protein</fullName>
    </submittedName>
</protein>
<organism evidence="2 3">
    <name type="scientific">Grifola frondosa</name>
    <name type="common">Maitake</name>
    <name type="synonym">Polyporus frondosus</name>
    <dbReference type="NCBI Taxonomy" id="5627"/>
    <lineage>
        <taxon>Eukaryota</taxon>
        <taxon>Fungi</taxon>
        <taxon>Dikarya</taxon>
        <taxon>Basidiomycota</taxon>
        <taxon>Agaricomycotina</taxon>
        <taxon>Agaricomycetes</taxon>
        <taxon>Polyporales</taxon>
        <taxon>Grifolaceae</taxon>
        <taxon>Grifola</taxon>
    </lineage>
</organism>
<dbReference type="EMBL" id="LUGG01000001">
    <property type="protein sequence ID" value="OBZ79549.1"/>
    <property type="molecule type" value="Genomic_DNA"/>
</dbReference>
<sequence>MTFAAFGQKHQPEHRNLVHEGARVLCKRMERRQTVENDRQDERRQINDKGDHQCSTGGEVIGETERYDAGRQKEKKCVSRDAGGFIAFEYQVRNLR</sequence>
<evidence type="ECO:0000313" key="3">
    <source>
        <dbReference type="Proteomes" id="UP000092993"/>
    </source>
</evidence>
<reference evidence="2 3" key="1">
    <citation type="submission" date="2016-03" db="EMBL/GenBank/DDBJ databases">
        <title>Whole genome sequencing of Grifola frondosa 9006-11.</title>
        <authorList>
            <person name="Min B."/>
            <person name="Park H."/>
            <person name="Kim J.-G."/>
            <person name="Cho H."/>
            <person name="Oh Y.-L."/>
            <person name="Kong W.-S."/>
            <person name="Choi I.-G."/>
        </authorList>
    </citation>
    <scope>NUCLEOTIDE SEQUENCE [LARGE SCALE GENOMIC DNA]</scope>
    <source>
        <strain evidence="2 3">9006-11</strain>
    </source>
</reference>
<comment type="caution">
    <text evidence="2">The sequence shown here is derived from an EMBL/GenBank/DDBJ whole genome shotgun (WGS) entry which is preliminary data.</text>
</comment>
<dbReference type="Proteomes" id="UP000092993">
    <property type="component" value="Unassembled WGS sequence"/>
</dbReference>
<feature type="compositionally biased region" description="Basic and acidic residues" evidence="1">
    <location>
        <begin position="33"/>
        <end position="52"/>
    </location>
</feature>
<evidence type="ECO:0000313" key="2">
    <source>
        <dbReference type="EMBL" id="OBZ79549.1"/>
    </source>
</evidence>
<evidence type="ECO:0000256" key="1">
    <source>
        <dbReference type="SAM" id="MobiDB-lite"/>
    </source>
</evidence>
<keyword evidence="3" id="KW-1185">Reference proteome</keyword>
<feature type="region of interest" description="Disordered" evidence="1">
    <location>
        <begin position="33"/>
        <end position="68"/>
    </location>
</feature>
<name>A0A1C7MSZ1_GRIFR</name>
<gene>
    <name evidence="2" type="ORF">A0H81_01402</name>
</gene>